<dbReference type="PROSITE" id="PS50042">
    <property type="entry name" value="CNMP_BINDING_3"/>
    <property type="match status" value="1"/>
</dbReference>
<dbReference type="Gene3D" id="2.60.120.10">
    <property type="entry name" value="Jelly Rolls"/>
    <property type="match status" value="1"/>
</dbReference>
<dbReference type="InterPro" id="IPR014710">
    <property type="entry name" value="RmlC-like_jellyroll"/>
</dbReference>
<reference evidence="2 3" key="1">
    <citation type="journal article" date="2016" name="Biochim. Biophys. Acta">
        <title>Characterization of red-shifted phycobilisomes isolated from the chlorophyll f-containing cyanobacterium Halomicronema hongdechloris.</title>
        <authorList>
            <person name="Li Y."/>
            <person name="Lin Y."/>
            <person name="Garvey C.J."/>
            <person name="Birch D."/>
            <person name="Corkery R.W."/>
            <person name="Loughlin P.C."/>
            <person name="Scheer H."/>
            <person name="Willows R.D."/>
            <person name="Chen M."/>
        </authorList>
    </citation>
    <scope>NUCLEOTIDE SEQUENCE [LARGE SCALE GENOMIC DNA]</scope>
    <source>
        <strain evidence="2 3">C2206</strain>
    </source>
</reference>
<protein>
    <recommendedName>
        <fullName evidence="1">Cyclic nucleotide-binding domain-containing protein</fullName>
    </recommendedName>
</protein>
<dbReference type="InterPro" id="IPR000595">
    <property type="entry name" value="cNMP-bd_dom"/>
</dbReference>
<dbReference type="PANTHER" id="PTHR24567">
    <property type="entry name" value="CRP FAMILY TRANSCRIPTIONAL REGULATORY PROTEIN"/>
    <property type="match status" value="1"/>
</dbReference>
<dbReference type="Proteomes" id="UP000191901">
    <property type="component" value="Chromosome"/>
</dbReference>
<dbReference type="SUPFAM" id="SSF51206">
    <property type="entry name" value="cAMP-binding domain-like"/>
    <property type="match status" value="1"/>
</dbReference>
<dbReference type="PANTHER" id="PTHR24567:SF74">
    <property type="entry name" value="HTH-TYPE TRANSCRIPTIONAL REGULATOR ARCR"/>
    <property type="match status" value="1"/>
</dbReference>
<evidence type="ECO:0000313" key="2">
    <source>
        <dbReference type="EMBL" id="ASC71986.1"/>
    </source>
</evidence>
<dbReference type="EMBL" id="CP021983">
    <property type="protein sequence ID" value="ASC71986.1"/>
    <property type="molecule type" value="Genomic_DNA"/>
</dbReference>
<gene>
    <name evidence="2" type="ORF">XM38_029400</name>
</gene>
<dbReference type="KEGG" id="hhg:XM38_029400"/>
<dbReference type="InterPro" id="IPR018490">
    <property type="entry name" value="cNMP-bd_dom_sf"/>
</dbReference>
<dbReference type="Pfam" id="PF00027">
    <property type="entry name" value="cNMP_binding"/>
    <property type="match status" value="1"/>
</dbReference>
<dbReference type="STRING" id="1641165.XM38_08985"/>
<dbReference type="GO" id="GO:0003700">
    <property type="term" value="F:DNA-binding transcription factor activity"/>
    <property type="evidence" value="ECO:0007669"/>
    <property type="project" value="TreeGrafter"/>
</dbReference>
<dbReference type="AlphaFoldDB" id="A0A1Z3HNX3"/>
<dbReference type="RefSeq" id="WP_256995634.1">
    <property type="nucleotide sequence ID" value="NZ_CP021983.2"/>
</dbReference>
<sequence length="193" mass="21698">MMKRVLFVLGVLEDDDIDWLLTVGQRLEFHAGDVLIRQQQQAEAIYLLLDGTLHVSVASWPDQIIAELSSGEVVGEMSFVDTRPPSATVTAATPALLLAIPWSPLQSMLQQDSRFAARFYRALAILLSSRLRTTVQHLEGEHWQPVVLSDQECSRDMAETISLGGIRFDWLMRRLRDNPTAPTEADWPTSEPE</sequence>
<feature type="domain" description="Cyclic nucleotide-binding" evidence="1">
    <location>
        <begin position="8"/>
        <end position="109"/>
    </location>
</feature>
<dbReference type="CDD" id="cd00038">
    <property type="entry name" value="CAP_ED"/>
    <property type="match status" value="1"/>
</dbReference>
<evidence type="ECO:0000259" key="1">
    <source>
        <dbReference type="PROSITE" id="PS50042"/>
    </source>
</evidence>
<organism evidence="2 3">
    <name type="scientific">Halomicronema hongdechloris C2206</name>
    <dbReference type="NCBI Taxonomy" id="1641165"/>
    <lineage>
        <taxon>Bacteria</taxon>
        <taxon>Bacillati</taxon>
        <taxon>Cyanobacteriota</taxon>
        <taxon>Cyanophyceae</taxon>
        <taxon>Nodosilineales</taxon>
        <taxon>Nodosilineaceae</taxon>
        <taxon>Halomicronema</taxon>
    </lineage>
</organism>
<dbReference type="GO" id="GO:0005829">
    <property type="term" value="C:cytosol"/>
    <property type="evidence" value="ECO:0007669"/>
    <property type="project" value="TreeGrafter"/>
</dbReference>
<accession>A0A1Z3HNX3</accession>
<dbReference type="InterPro" id="IPR050397">
    <property type="entry name" value="Env_Response_Regulators"/>
</dbReference>
<proteinExistence type="predicted"/>
<dbReference type="SMART" id="SM00100">
    <property type="entry name" value="cNMP"/>
    <property type="match status" value="1"/>
</dbReference>
<keyword evidence="3" id="KW-1185">Reference proteome</keyword>
<evidence type="ECO:0000313" key="3">
    <source>
        <dbReference type="Proteomes" id="UP000191901"/>
    </source>
</evidence>
<name>A0A1Z3HNX3_9CYAN</name>